<name>X7FDB1_9RHOB</name>
<keyword evidence="4" id="KW-1185">Reference proteome</keyword>
<dbReference type="Pfam" id="PF06776">
    <property type="entry name" value="IalB"/>
    <property type="match status" value="1"/>
</dbReference>
<proteinExistence type="predicted"/>
<dbReference type="PATRIC" id="fig|1449351.3.peg.417"/>
<feature type="region of interest" description="Disordered" evidence="1">
    <location>
        <begin position="22"/>
        <end position="62"/>
    </location>
</feature>
<organism evidence="3 4">
    <name type="scientific">Roseivivax isoporae LMG 25204</name>
    <dbReference type="NCBI Taxonomy" id="1449351"/>
    <lineage>
        <taxon>Bacteria</taxon>
        <taxon>Pseudomonadati</taxon>
        <taxon>Pseudomonadota</taxon>
        <taxon>Alphaproteobacteria</taxon>
        <taxon>Rhodobacterales</taxon>
        <taxon>Roseobacteraceae</taxon>
        <taxon>Roseivivax</taxon>
    </lineage>
</organism>
<dbReference type="OrthoDB" id="9797912at2"/>
<dbReference type="EMBL" id="JAME01000002">
    <property type="protein sequence ID" value="ETX30753.1"/>
    <property type="molecule type" value="Genomic_DNA"/>
</dbReference>
<comment type="caution">
    <text evidence="3">The sequence shown here is derived from an EMBL/GenBank/DDBJ whole genome shotgun (WGS) entry which is preliminary data.</text>
</comment>
<feature type="compositionally biased region" description="Low complexity" evidence="1">
    <location>
        <begin position="22"/>
        <end position="59"/>
    </location>
</feature>
<dbReference type="AlphaFoldDB" id="X7FDB1"/>
<dbReference type="InterPro" id="IPR010642">
    <property type="entry name" value="Invasion_prot_B"/>
</dbReference>
<evidence type="ECO:0000256" key="2">
    <source>
        <dbReference type="SAM" id="SignalP"/>
    </source>
</evidence>
<dbReference type="eggNOG" id="COG5342">
    <property type="taxonomic scope" value="Bacteria"/>
</dbReference>
<dbReference type="Gene3D" id="2.60.40.1880">
    <property type="entry name" value="Invasion associated locus B (IalB) protein"/>
    <property type="match status" value="1"/>
</dbReference>
<evidence type="ECO:0000313" key="4">
    <source>
        <dbReference type="Proteomes" id="UP000023430"/>
    </source>
</evidence>
<dbReference type="InterPro" id="IPR038696">
    <property type="entry name" value="IalB_sf"/>
</dbReference>
<keyword evidence="2" id="KW-0732">Signal</keyword>
<sequence>MTMRLTHLALIAAMSAAPAFAQDATTGTTPEAEAPAGAAQDQGTEAPAGETAAPEAQTGDADEGVQNALDTGEAVNAQPDQDRTFIKSEEGEWQVECVRLPDGSEGPCQLFQLLEAAEGNPVAEARIFKVEGGGQVVAGANMIVPLETLLTQKLTIAVDNGQAKRYDFAFCTQIGCIARIGFTQEDVNQFRRGAVARVSIVPALAPDQQVVTEMSLSGFTAGFDALEPIQTQ</sequence>
<accession>X7FDB1</accession>
<protein>
    <submittedName>
        <fullName evidence="3">Invasion associated locus B family protein</fullName>
    </submittedName>
</protein>
<reference evidence="3 4" key="1">
    <citation type="submission" date="2014-01" db="EMBL/GenBank/DDBJ databases">
        <title>Roseivivax isoporae LMG 25204 Genome Sequencing.</title>
        <authorList>
            <person name="Lai Q."/>
            <person name="Li G."/>
            <person name="Shao Z."/>
        </authorList>
    </citation>
    <scope>NUCLEOTIDE SEQUENCE [LARGE SCALE GENOMIC DNA]</scope>
    <source>
        <strain evidence="3 4">LMG 25204</strain>
    </source>
</reference>
<feature type="signal peptide" evidence="2">
    <location>
        <begin position="1"/>
        <end position="21"/>
    </location>
</feature>
<evidence type="ECO:0000313" key="3">
    <source>
        <dbReference type="EMBL" id="ETX30753.1"/>
    </source>
</evidence>
<evidence type="ECO:0000256" key="1">
    <source>
        <dbReference type="SAM" id="MobiDB-lite"/>
    </source>
</evidence>
<dbReference type="Proteomes" id="UP000023430">
    <property type="component" value="Unassembled WGS sequence"/>
</dbReference>
<gene>
    <name evidence="3" type="ORF">RISW2_08075</name>
</gene>
<dbReference type="RefSeq" id="WP_043765828.1">
    <property type="nucleotide sequence ID" value="NZ_JAME01000002.1"/>
</dbReference>
<feature type="chain" id="PRO_5004978368" evidence="2">
    <location>
        <begin position="22"/>
        <end position="232"/>
    </location>
</feature>
<dbReference type="STRING" id="1449351.RISW2_08075"/>